<name>A0A953J945_9BACT</name>
<keyword evidence="1" id="KW-0143">Chaperone</keyword>
<organism evidence="2 3">
    <name type="scientific">Candidatus Nitrobium versatile</name>
    <dbReference type="NCBI Taxonomy" id="2884831"/>
    <lineage>
        <taxon>Bacteria</taxon>
        <taxon>Pseudomonadati</taxon>
        <taxon>Nitrospirota</taxon>
        <taxon>Nitrospiria</taxon>
        <taxon>Nitrospirales</taxon>
        <taxon>Nitrospiraceae</taxon>
        <taxon>Candidatus Nitrobium</taxon>
    </lineage>
</organism>
<reference evidence="2" key="2">
    <citation type="submission" date="2021-08" db="EMBL/GenBank/DDBJ databases">
        <authorList>
            <person name="Dalcin Martins P."/>
        </authorList>
    </citation>
    <scope>NUCLEOTIDE SEQUENCE</scope>
    <source>
        <strain evidence="2">MAG_39</strain>
    </source>
</reference>
<reference evidence="2" key="1">
    <citation type="journal article" date="2021" name="bioRxiv">
        <title>Unraveling nitrogen, sulfur and carbon metabolic pathways and microbial community transcriptional responses to substrate deprivation and toxicity stresses in a bioreactor mimicking anoxic brackish coastal sediment conditions.</title>
        <authorList>
            <person name="Martins P.D."/>
            <person name="Echeveste M.J."/>
            <person name="Arshad A."/>
            <person name="Kurth J."/>
            <person name="Ouboter H."/>
            <person name="Jetten M.S.M."/>
            <person name="Welte C.U."/>
        </authorList>
    </citation>
    <scope>NUCLEOTIDE SEQUENCE</scope>
    <source>
        <strain evidence="2">MAG_39</strain>
    </source>
</reference>
<dbReference type="EMBL" id="JAIOIV010000014">
    <property type="protein sequence ID" value="MBZ0154820.1"/>
    <property type="molecule type" value="Genomic_DNA"/>
</dbReference>
<proteinExistence type="predicted"/>
<evidence type="ECO:0000313" key="2">
    <source>
        <dbReference type="EMBL" id="MBZ0154820.1"/>
    </source>
</evidence>
<dbReference type="PANTHER" id="PTHR34227:SF1">
    <property type="entry name" value="DIMETHYL SULFOXIDE REDUCTASE CHAPERONE-RELATED"/>
    <property type="match status" value="1"/>
</dbReference>
<dbReference type="InterPro" id="IPR050289">
    <property type="entry name" value="TorD/DmsD_chaperones"/>
</dbReference>
<sequence length="214" mass="24839">MEGRDGGPAGGNPPVVSVKKAIKGGSAMVLINENDRERAELYRLFAGLFMTLPTDEVLMQFRDMFRVRFSETPDEIGMDFAHIFLGPWKHLPPYESVYSYSPGDIPGSWRRTVKEVQAFYHSTGLVLHDQVDLSPDHLSAELLFMSYLAENDLVKYQRLFFERHLFRWVPDYCDLVYGHAFTSFYKEVANLLKKFILFEYEELEIQKGYIESFP</sequence>
<dbReference type="InterPro" id="IPR020945">
    <property type="entry name" value="DMSO/NO3_reduct_chaperone"/>
</dbReference>
<dbReference type="SUPFAM" id="SSF89155">
    <property type="entry name" value="TorD-like"/>
    <property type="match status" value="1"/>
</dbReference>
<dbReference type="Gene3D" id="1.10.3480.10">
    <property type="entry name" value="TorD-like"/>
    <property type="match status" value="1"/>
</dbReference>
<protein>
    <submittedName>
        <fullName evidence="2">Molecular chaperone TorD family protein</fullName>
    </submittedName>
</protein>
<dbReference type="Proteomes" id="UP000705867">
    <property type="component" value="Unassembled WGS sequence"/>
</dbReference>
<comment type="caution">
    <text evidence="2">The sequence shown here is derived from an EMBL/GenBank/DDBJ whole genome shotgun (WGS) entry which is preliminary data.</text>
</comment>
<accession>A0A953J945</accession>
<evidence type="ECO:0000313" key="3">
    <source>
        <dbReference type="Proteomes" id="UP000705867"/>
    </source>
</evidence>
<dbReference type="InterPro" id="IPR036411">
    <property type="entry name" value="TorD-like_sf"/>
</dbReference>
<dbReference type="PANTHER" id="PTHR34227">
    <property type="entry name" value="CHAPERONE PROTEIN YCDY"/>
    <property type="match status" value="1"/>
</dbReference>
<dbReference type="AlphaFoldDB" id="A0A953J945"/>
<gene>
    <name evidence="2" type="ORF">K8I29_01225</name>
</gene>
<evidence type="ECO:0000256" key="1">
    <source>
        <dbReference type="ARBA" id="ARBA00023186"/>
    </source>
</evidence>
<dbReference type="Pfam" id="PF02613">
    <property type="entry name" value="Nitrate_red_del"/>
    <property type="match status" value="1"/>
</dbReference>